<dbReference type="GO" id="GO:0006857">
    <property type="term" value="P:oligopeptide transport"/>
    <property type="evidence" value="ECO:0007669"/>
    <property type="project" value="InterPro"/>
</dbReference>
<comment type="similarity">
    <text evidence="8">Belongs to the major facilitator superfamily. Proton-dependent oligopeptide transporter (POT/PTR) (TC 2.A.17) family.</text>
</comment>
<feature type="transmembrane region" description="Helical" evidence="9">
    <location>
        <begin position="41"/>
        <end position="58"/>
    </location>
</feature>
<evidence type="ECO:0000256" key="9">
    <source>
        <dbReference type="SAM" id="Phobius"/>
    </source>
</evidence>
<feature type="transmembrane region" description="Helical" evidence="9">
    <location>
        <begin position="339"/>
        <end position="358"/>
    </location>
</feature>
<dbReference type="InterPro" id="IPR018456">
    <property type="entry name" value="PTR2_symporter_CS"/>
</dbReference>
<feature type="transmembrane region" description="Helical" evidence="9">
    <location>
        <begin position="431"/>
        <end position="448"/>
    </location>
</feature>
<keyword evidence="4 8" id="KW-0812">Transmembrane</keyword>
<dbReference type="CDD" id="cd17346">
    <property type="entry name" value="MFS_DtpA_like"/>
    <property type="match status" value="1"/>
</dbReference>
<evidence type="ECO:0000256" key="4">
    <source>
        <dbReference type="ARBA" id="ARBA00022692"/>
    </source>
</evidence>
<evidence type="ECO:0000256" key="7">
    <source>
        <dbReference type="ARBA" id="ARBA00023136"/>
    </source>
</evidence>
<dbReference type="PROSITE" id="PS01023">
    <property type="entry name" value="PTR2_2"/>
    <property type="match status" value="1"/>
</dbReference>
<dbReference type="InterPro" id="IPR036259">
    <property type="entry name" value="MFS_trans_sf"/>
</dbReference>
<dbReference type="Pfam" id="PF00854">
    <property type="entry name" value="PTR2"/>
    <property type="match status" value="1"/>
</dbReference>
<dbReference type="SUPFAM" id="SSF103473">
    <property type="entry name" value="MFS general substrate transporter"/>
    <property type="match status" value="1"/>
</dbReference>
<evidence type="ECO:0000256" key="5">
    <source>
        <dbReference type="ARBA" id="ARBA00022856"/>
    </source>
</evidence>
<keyword evidence="3" id="KW-1003">Cell membrane</keyword>
<dbReference type="InterPro" id="IPR000109">
    <property type="entry name" value="POT_fam"/>
</dbReference>
<dbReference type="AlphaFoldDB" id="N0BH79"/>
<dbReference type="InterPro" id="IPR050171">
    <property type="entry name" value="MFS_Transporters"/>
</dbReference>
<proteinExistence type="inferred from homology"/>
<evidence type="ECO:0000313" key="10">
    <source>
        <dbReference type="EMBL" id="AGK59480.1"/>
    </source>
</evidence>
<feature type="transmembrane region" description="Helical" evidence="9">
    <location>
        <begin position="370"/>
        <end position="391"/>
    </location>
</feature>
<feature type="transmembrane region" description="Helical" evidence="9">
    <location>
        <begin position="263"/>
        <end position="281"/>
    </location>
</feature>
<dbReference type="HOGENOM" id="CLU_004790_0_2_5"/>
<dbReference type="GO" id="GO:0005886">
    <property type="term" value="C:plasma membrane"/>
    <property type="evidence" value="ECO:0007669"/>
    <property type="project" value="UniProtKB-SubCell"/>
</dbReference>
<protein>
    <submittedName>
        <fullName evidence="10">Amino acid/peptide transporter</fullName>
    </submittedName>
</protein>
<evidence type="ECO:0000256" key="8">
    <source>
        <dbReference type="RuleBase" id="RU003755"/>
    </source>
</evidence>
<dbReference type="RefSeq" id="WP_015599495.1">
    <property type="nucleotide sequence ID" value="NC_021172.1"/>
</dbReference>
<dbReference type="InterPro" id="IPR005279">
    <property type="entry name" value="Dipep/tripep_permease"/>
</dbReference>
<keyword evidence="7 9" id="KW-0472">Membrane</keyword>
<keyword evidence="6 9" id="KW-1133">Transmembrane helix</keyword>
<comment type="subcellular location">
    <subcellularLocation>
        <location evidence="1">Cell membrane</location>
        <topology evidence="1">Multi-pass membrane protein</topology>
    </subcellularLocation>
    <subcellularLocation>
        <location evidence="8">Membrane</location>
        <topology evidence="8">Multi-pass membrane protein</topology>
    </subcellularLocation>
</comment>
<dbReference type="GO" id="GO:1904680">
    <property type="term" value="F:peptide transmembrane transporter activity"/>
    <property type="evidence" value="ECO:0007669"/>
    <property type="project" value="InterPro"/>
</dbReference>
<dbReference type="KEGG" id="hdt:HYPDE_39053"/>
<evidence type="ECO:0000256" key="2">
    <source>
        <dbReference type="ARBA" id="ARBA00022448"/>
    </source>
</evidence>
<dbReference type="Gene3D" id="1.20.1250.20">
    <property type="entry name" value="MFS general substrate transporter like domains"/>
    <property type="match status" value="1"/>
</dbReference>
<dbReference type="STRING" id="670307.HYPDE_39053"/>
<feature type="transmembrane region" description="Helical" evidence="9">
    <location>
        <begin position="117"/>
        <end position="143"/>
    </location>
</feature>
<feature type="transmembrane region" description="Helical" evidence="9">
    <location>
        <begin position="155"/>
        <end position="176"/>
    </location>
</feature>
<keyword evidence="2 8" id="KW-0813">Transport</keyword>
<accession>N0BH79</accession>
<evidence type="ECO:0000256" key="6">
    <source>
        <dbReference type="ARBA" id="ARBA00022989"/>
    </source>
</evidence>
<dbReference type="EMBL" id="CP005587">
    <property type="protein sequence ID" value="AGK59480.1"/>
    <property type="molecule type" value="Genomic_DNA"/>
</dbReference>
<feature type="transmembrane region" description="Helical" evidence="9">
    <location>
        <begin position="95"/>
        <end position="111"/>
    </location>
</feature>
<feature type="transmembrane region" description="Helical" evidence="9">
    <location>
        <begin position="64"/>
        <end position="83"/>
    </location>
</feature>
<dbReference type="NCBIfam" id="TIGR00924">
    <property type="entry name" value="yjdL_sub1_fam"/>
    <property type="match status" value="1"/>
</dbReference>
<evidence type="ECO:0000256" key="1">
    <source>
        <dbReference type="ARBA" id="ARBA00004651"/>
    </source>
</evidence>
<feature type="transmembrane region" description="Helical" evidence="9">
    <location>
        <begin position="196"/>
        <end position="215"/>
    </location>
</feature>
<keyword evidence="5" id="KW-0571">Peptide transport</keyword>
<feature type="transmembrane region" description="Helical" evidence="9">
    <location>
        <begin position="397"/>
        <end position="419"/>
    </location>
</feature>
<organism evidence="10 11">
    <name type="scientific">Hyphomicrobium denitrificans 1NES1</name>
    <dbReference type="NCBI Taxonomy" id="670307"/>
    <lineage>
        <taxon>Bacteria</taxon>
        <taxon>Pseudomonadati</taxon>
        <taxon>Pseudomonadota</taxon>
        <taxon>Alphaproteobacteria</taxon>
        <taxon>Hyphomicrobiales</taxon>
        <taxon>Hyphomicrobiaceae</taxon>
        <taxon>Hyphomicrobium</taxon>
    </lineage>
</organism>
<dbReference type="PANTHER" id="PTHR23517">
    <property type="entry name" value="RESISTANCE PROTEIN MDTM, PUTATIVE-RELATED-RELATED"/>
    <property type="match status" value="1"/>
</dbReference>
<sequence>MTSDVTETRYRGLGFAAHPTGLTTLYFTELWERFSYYGMRALLILFMVAPVEAGGLGFNTPNAGSIYGSYTMAVYLLAVPGGFIADRMLGAKRSVLFGGLAIAAGHYALAIPTLTTFYLGLILIAFGTGLFKPNISALVGALYSHDDLRRDSGFSLFYMGINIGAFIAPIVTGFLAQSAMFKGWLAAAGFDPALSWHWGFAAAGIGMTISMLLFARNMRGLNNPDPVPLSLEPTFKREGFYIALATLGLLVLALLSDVSGFRWLRWLFILVPLACVLYGASQTNPDARRLAAVGIYFIAAMIFWAIFEQAGTTLSLFADQLTRNDIAGFAFPSAWFQSANPIFVILLTPLIAALWLKLGAQQPSAPAKFGLALVFLAAGFLLMIPAASYAAEARVSPFWLIGLYFLFTIGELLLSPVGLATMTRIAPERMTGIVLGFWFLAAALGNKLAGDIGGAFTASDPDTLVLSFLAQAGIVAAAAALMFALVPVAKRLSEGDN</sequence>
<name>N0BH79_9HYPH</name>
<evidence type="ECO:0000256" key="3">
    <source>
        <dbReference type="ARBA" id="ARBA00022475"/>
    </source>
</evidence>
<keyword evidence="11" id="KW-1185">Reference proteome</keyword>
<evidence type="ECO:0000313" key="11">
    <source>
        <dbReference type="Proteomes" id="UP000005952"/>
    </source>
</evidence>
<gene>
    <name evidence="10" type="ORF">HYPDE_39053</name>
</gene>
<keyword evidence="5" id="KW-0653">Protein transport</keyword>
<dbReference type="eggNOG" id="COG3104">
    <property type="taxonomic scope" value="Bacteria"/>
</dbReference>
<feature type="transmembrane region" description="Helical" evidence="9">
    <location>
        <begin position="290"/>
        <end position="307"/>
    </location>
</feature>
<dbReference type="Proteomes" id="UP000005952">
    <property type="component" value="Chromosome"/>
</dbReference>
<dbReference type="PANTHER" id="PTHR23517:SF15">
    <property type="entry name" value="PROTON-DEPENDENT OLIGOPEPTIDE FAMILY TRANSPORT PROTEIN"/>
    <property type="match status" value="1"/>
</dbReference>
<reference evidence="10 11" key="1">
    <citation type="journal article" date="2013" name="Genome Announc.">
        <title>Genome sequences for three denitrifying bacterial strains isolated from a uranium- and nitrate-contaminated subsurface environment.</title>
        <authorList>
            <person name="Venkatramanan R."/>
            <person name="Prakash O."/>
            <person name="Woyke T."/>
            <person name="Chain P."/>
            <person name="Goodwin L.A."/>
            <person name="Watson D."/>
            <person name="Brooks S."/>
            <person name="Kostka J.E."/>
            <person name="Green S.J."/>
        </authorList>
    </citation>
    <scope>NUCLEOTIDE SEQUENCE [LARGE SCALE GENOMIC DNA]</scope>
    <source>
        <strain evidence="10 11">1NES1</strain>
    </source>
</reference>
<feature type="transmembrane region" description="Helical" evidence="9">
    <location>
        <begin position="239"/>
        <end position="257"/>
    </location>
</feature>
<feature type="transmembrane region" description="Helical" evidence="9">
    <location>
        <begin position="468"/>
        <end position="489"/>
    </location>
</feature>